<dbReference type="InterPro" id="IPR051455">
    <property type="entry name" value="Bact_solute-bind_prot3"/>
</dbReference>
<dbReference type="GO" id="GO:0030288">
    <property type="term" value="C:outer membrane-bounded periplasmic space"/>
    <property type="evidence" value="ECO:0007669"/>
    <property type="project" value="TreeGrafter"/>
</dbReference>
<evidence type="ECO:0000256" key="3">
    <source>
        <dbReference type="ARBA" id="ARBA00022729"/>
    </source>
</evidence>
<keyword evidence="7" id="KW-1185">Reference proteome</keyword>
<dbReference type="SMART" id="SM00062">
    <property type="entry name" value="PBPb"/>
    <property type="match status" value="1"/>
</dbReference>
<dbReference type="AlphaFoldDB" id="A0A6N7XB33"/>
<dbReference type="GO" id="GO:0006865">
    <property type="term" value="P:amino acid transport"/>
    <property type="evidence" value="ECO:0007669"/>
    <property type="project" value="TreeGrafter"/>
</dbReference>
<dbReference type="Pfam" id="PF00497">
    <property type="entry name" value="SBP_bac_3"/>
    <property type="match status" value="1"/>
</dbReference>
<comment type="caution">
    <text evidence="6">The sequence shown here is derived from an EMBL/GenBank/DDBJ whole genome shotgun (WGS) entry which is preliminary data.</text>
</comment>
<keyword evidence="3 4" id="KW-0732">Signal</keyword>
<evidence type="ECO:0000313" key="6">
    <source>
        <dbReference type="EMBL" id="MST72607.1"/>
    </source>
</evidence>
<evidence type="ECO:0000259" key="5">
    <source>
        <dbReference type="SMART" id="SM00062"/>
    </source>
</evidence>
<evidence type="ECO:0000256" key="1">
    <source>
        <dbReference type="ARBA" id="ARBA00010333"/>
    </source>
</evidence>
<protein>
    <submittedName>
        <fullName evidence="6">Transporter substrate-binding domain-containing protein</fullName>
    </submittedName>
</protein>
<dbReference type="Proteomes" id="UP000469325">
    <property type="component" value="Unassembled WGS sequence"/>
</dbReference>
<evidence type="ECO:0000256" key="2">
    <source>
        <dbReference type="ARBA" id="ARBA00022448"/>
    </source>
</evidence>
<evidence type="ECO:0000256" key="4">
    <source>
        <dbReference type="SAM" id="SignalP"/>
    </source>
</evidence>
<dbReference type="InterPro" id="IPR006311">
    <property type="entry name" value="TAT_signal"/>
</dbReference>
<organism evidence="6 7">
    <name type="scientific">Olsenella porci</name>
    <dbReference type="NCBI Taxonomy" id="2652279"/>
    <lineage>
        <taxon>Bacteria</taxon>
        <taxon>Bacillati</taxon>
        <taxon>Actinomycetota</taxon>
        <taxon>Coriobacteriia</taxon>
        <taxon>Coriobacteriales</taxon>
        <taxon>Atopobiaceae</taxon>
        <taxon>Olsenella</taxon>
    </lineage>
</organism>
<dbReference type="RefSeq" id="WP_154434885.1">
    <property type="nucleotide sequence ID" value="NZ_VUNC01000003.1"/>
</dbReference>
<feature type="domain" description="Solute-binding protein family 3/N-terminal" evidence="5">
    <location>
        <begin position="52"/>
        <end position="277"/>
    </location>
</feature>
<proteinExistence type="inferred from homology"/>
<comment type="similarity">
    <text evidence="1">Belongs to the bacterial solute-binding protein 3 family.</text>
</comment>
<dbReference type="SUPFAM" id="SSF53850">
    <property type="entry name" value="Periplasmic binding protein-like II"/>
    <property type="match status" value="1"/>
</dbReference>
<feature type="chain" id="PRO_5038424928" evidence="4">
    <location>
        <begin position="27"/>
        <end position="284"/>
    </location>
</feature>
<accession>A0A6N7XB33</accession>
<dbReference type="PANTHER" id="PTHR30085">
    <property type="entry name" value="AMINO ACID ABC TRANSPORTER PERMEASE"/>
    <property type="match status" value="1"/>
</dbReference>
<evidence type="ECO:0000313" key="7">
    <source>
        <dbReference type="Proteomes" id="UP000469325"/>
    </source>
</evidence>
<gene>
    <name evidence="6" type="ORF">FYJ68_05745</name>
</gene>
<name>A0A6N7XB33_9ACTN</name>
<feature type="signal peptide" evidence="4">
    <location>
        <begin position="1"/>
        <end position="26"/>
    </location>
</feature>
<dbReference type="GO" id="GO:0005576">
    <property type="term" value="C:extracellular region"/>
    <property type="evidence" value="ECO:0007669"/>
    <property type="project" value="TreeGrafter"/>
</dbReference>
<dbReference type="PROSITE" id="PS51318">
    <property type="entry name" value="TAT"/>
    <property type="match status" value="1"/>
</dbReference>
<sequence length="284" mass="30789">MNLSRRQFVRAAGAVVLGLAGSGALTGCGSAGSGSTSGPESSKLATIKGRGTLNCGVKKDIPGYGYLDPATGKYRGMEIDLCYQVAAKVFGCSYEQAKSDDLVAFTDVTPKTRGPLIDNDQLDMICATYTITDERKQSWDFTRAYRSDYIGLLVKKGKFKGLRDLDGKYIGVSQGSSTKQAIQDMLKDKGLDVSPTFLQFPDYSTLKIALDSGNIDVFSVDRSILGGYKDDTTELLEPDVKFGKQEYGIATKKGCDFSSTCDQVVAECLSNGWLDQEVKDWKLL</sequence>
<dbReference type="InterPro" id="IPR001638">
    <property type="entry name" value="Solute-binding_3/MltF_N"/>
</dbReference>
<keyword evidence="2" id="KW-0813">Transport</keyword>
<dbReference type="Gene3D" id="3.40.190.10">
    <property type="entry name" value="Periplasmic binding protein-like II"/>
    <property type="match status" value="2"/>
</dbReference>
<dbReference type="PANTHER" id="PTHR30085:SF6">
    <property type="entry name" value="ABC TRANSPORTER GLUTAMINE-BINDING PROTEIN GLNH"/>
    <property type="match status" value="1"/>
</dbReference>
<dbReference type="PROSITE" id="PS51257">
    <property type="entry name" value="PROKAR_LIPOPROTEIN"/>
    <property type="match status" value="1"/>
</dbReference>
<reference evidence="6 7" key="1">
    <citation type="submission" date="2019-08" db="EMBL/GenBank/DDBJ databases">
        <title>In-depth cultivation of the pig gut microbiome towards novel bacterial diversity and tailored functional studies.</title>
        <authorList>
            <person name="Wylensek D."/>
            <person name="Hitch T.C.A."/>
            <person name="Clavel T."/>
        </authorList>
    </citation>
    <scope>NUCLEOTIDE SEQUENCE [LARGE SCALE GENOMIC DNA]</scope>
    <source>
        <strain evidence="6 7">CA-Schmier-601-WT-1</strain>
    </source>
</reference>
<dbReference type="EMBL" id="VUNC01000003">
    <property type="protein sequence ID" value="MST72607.1"/>
    <property type="molecule type" value="Genomic_DNA"/>
</dbReference>